<feature type="region of interest" description="Disordered" evidence="13">
    <location>
        <begin position="236"/>
        <end position="263"/>
    </location>
</feature>
<dbReference type="Pfam" id="PF17903">
    <property type="entry name" value="KH_KRR1_1st"/>
    <property type="match status" value="1"/>
</dbReference>
<evidence type="ECO:0000256" key="6">
    <source>
        <dbReference type="ARBA" id="ARBA00022884"/>
    </source>
</evidence>
<keyword evidence="8" id="KW-0687">Ribonucleoprotein</keyword>
<evidence type="ECO:0000256" key="7">
    <source>
        <dbReference type="ARBA" id="ARBA00023242"/>
    </source>
</evidence>
<keyword evidence="4" id="KW-0690">Ribosome biogenesis</keyword>
<dbReference type="InterPro" id="IPR048548">
    <property type="entry name" value="KRR1-like_KH2"/>
</dbReference>
<dbReference type="Gene3D" id="3.30.1370.10">
    <property type="entry name" value="K Homology domain, type 1"/>
    <property type="match status" value="2"/>
</dbReference>
<feature type="domain" description="K Homology" evidence="14">
    <location>
        <begin position="124"/>
        <end position="201"/>
    </location>
</feature>
<evidence type="ECO:0000256" key="1">
    <source>
        <dbReference type="ARBA" id="ARBA00004604"/>
    </source>
</evidence>
<evidence type="ECO:0000256" key="11">
    <source>
        <dbReference type="ARBA" id="ARBA00032580"/>
    </source>
</evidence>
<evidence type="ECO:0000259" key="14">
    <source>
        <dbReference type="SMART" id="SM00322"/>
    </source>
</evidence>
<proteinExistence type="inferred from homology"/>
<dbReference type="InterPro" id="IPR048550">
    <property type="entry name" value="KRR1-like_KH1_euk"/>
</dbReference>
<dbReference type="InterPro" id="IPR041174">
    <property type="entry name" value="KRR1-like_KH1"/>
</dbReference>
<dbReference type="AlphaFoldDB" id="A0A6G1S7P8"/>
<evidence type="ECO:0000256" key="13">
    <source>
        <dbReference type="SAM" id="MobiDB-lite"/>
    </source>
</evidence>
<dbReference type="PANTHER" id="PTHR12581:SF0">
    <property type="entry name" value="KRR1 SMALL SUBUNIT PROCESSOME COMPONENT HOMOLOG"/>
    <property type="match status" value="1"/>
</dbReference>
<dbReference type="SMART" id="SM00322">
    <property type="entry name" value="KH"/>
    <property type="match status" value="1"/>
</dbReference>
<dbReference type="EMBL" id="GGYP01001192">
    <property type="protein sequence ID" value="MDE45963.1"/>
    <property type="molecule type" value="Transcribed_RNA"/>
</dbReference>
<dbReference type="InterPro" id="IPR048549">
    <property type="entry name" value="KRR1-like_KH2_euk"/>
</dbReference>
<evidence type="ECO:0000256" key="2">
    <source>
        <dbReference type="ARBA" id="ARBA00009344"/>
    </source>
</evidence>
<evidence type="ECO:0000256" key="10">
    <source>
        <dbReference type="ARBA" id="ARBA00025925"/>
    </source>
</evidence>
<keyword evidence="6" id="KW-0694">RNA-binding</keyword>
<accession>A0A6G1S7P8</accession>
<gene>
    <name evidence="15" type="primary">dbe</name>
    <name evidence="15" type="ORF">g.9760</name>
</gene>
<comment type="subcellular location">
    <subcellularLocation>
        <location evidence="1">Nucleus</location>
        <location evidence="1">Nucleolus</location>
    </subcellularLocation>
</comment>
<feature type="compositionally biased region" description="Basic residues" evidence="13">
    <location>
        <begin position="236"/>
        <end position="251"/>
    </location>
</feature>
<evidence type="ECO:0000256" key="8">
    <source>
        <dbReference type="ARBA" id="ARBA00023274"/>
    </source>
</evidence>
<sequence length="263" mass="30631">MGRKNRAAQSKTSESGVVTVEDITDNPWRIPIPKFTEADNPSGTIYESTFPLLFPKYREEYMKEYFPLIKKALEKEGIKTELDLAKGSISVSTTKKTYDPFMIIKARDMCKLIARSVPYEQAVRVLEDEVSCDVIKVGNIVRNKDRFIKRRQRLIGPKGTTLKSLELLTNCYILVHGQTVSAIGPHKGLQQVRRVVEDCMKNIHPVYNIKSLMIKRELMKDEKLRNENWDRFLPKIKRNQSKRRKPRHIRQKKEYTPFPPPID</sequence>
<protein>
    <recommendedName>
        <fullName evidence="3">KRR1 small subunit processome component homolog</fullName>
    </recommendedName>
    <alternativeName>
        <fullName evidence="12">KRR-R motif-containing protein 1</fullName>
    </alternativeName>
    <alternativeName>
        <fullName evidence="11">Protein dribble</fullName>
    </alternativeName>
</protein>
<dbReference type="GO" id="GO:0032040">
    <property type="term" value="C:small-subunit processome"/>
    <property type="evidence" value="ECO:0007669"/>
    <property type="project" value="TreeGrafter"/>
</dbReference>
<dbReference type="PANTHER" id="PTHR12581">
    <property type="entry name" value="HIV-1 REV BINDING PROTEIN 2, 3"/>
    <property type="match status" value="1"/>
</dbReference>
<dbReference type="CDD" id="cd22393">
    <property type="entry name" value="KH-I_KRR1_rpt1"/>
    <property type="match status" value="1"/>
</dbReference>
<dbReference type="FunFam" id="3.30.1370.10:FF:000011">
    <property type="entry name" value="KRR1 small subunit processome component"/>
    <property type="match status" value="1"/>
</dbReference>
<keyword evidence="5" id="KW-0698">rRNA processing</keyword>
<organism evidence="15">
    <name type="scientific">Aceria tosichella</name>
    <name type="common">wheat curl mite</name>
    <dbReference type="NCBI Taxonomy" id="561515"/>
    <lineage>
        <taxon>Eukaryota</taxon>
        <taxon>Metazoa</taxon>
        <taxon>Ecdysozoa</taxon>
        <taxon>Arthropoda</taxon>
        <taxon>Chelicerata</taxon>
        <taxon>Arachnida</taxon>
        <taxon>Acari</taxon>
        <taxon>Acariformes</taxon>
        <taxon>Trombidiformes</taxon>
        <taxon>Prostigmata</taxon>
        <taxon>Eupodina</taxon>
        <taxon>Eriophyoidea</taxon>
        <taxon>Eriophyidae</taxon>
        <taxon>Eriophyinae</taxon>
        <taxon>Aceriini</taxon>
        <taxon>Aceria</taxon>
    </lineage>
</organism>
<reference evidence="15" key="1">
    <citation type="submission" date="2018-10" db="EMBL/GenBank/DDBJ databases">
        <title>Transcriptome assembly of Aceria tosichella (Wheat curl mite) Type 2.</title>
        <authorList>
            <person name="Scully E.D."/>
            <person name="Geib S.M."/>
            <person name="Palmer N.A."/>
            <person name="Gupta A.K."/>
            <person name="Sarath G."/>
            <person name="Tatineni S."/>
        </authorList>
    </citation>
    <scope>NUCLEOTIDE SEQUENCE</scope>
    <source>
        <strain evidence="15">LincolnNE</strain>
    </source>
</reference>
<dbReference type="FunFam" id="3.30.1370.10:FF:000014">
    <property type="entry name" value="KRR1 small subunit processome component"/>
    <property type="match status" value="1"/>
</dbReference>
<name>A0A6G1S7P8_9ACAR</name>
<evidence type="ECO:0000256" key="9">
    <source>
        <dbReference type="ARBA" id="ARBA00024689"/>
    </source>
</evidence>
<dbReference type="InterPro" id="IPR004087">
    <property type="entry name" value="KH_dom"/>
</dbReference>
<dbReference type="GO" id="GO:0006364">
    <property type="term" value="P:rRNA processing"/>
    <property type="evidence" value="ECO:0007669"/>
    <property type="project" value="UniProtKB-KW"/>
</dbReference>
<comment type="similarity">
    <text evidence="2">Belongs to the KRR1 family.</text>
</comment>
<evidence type="ECO:0000256" key="3">
    <source>
        <dbReference type="ARBA" id="ARBA00020053"/>
    </source>
</evidence>
<dbReference type="GO" id="GO:0003723">
    <property type="term" value="F:RNA binding"/>
    <property type="evidence" value="ECO:0007669"/>
    <property type="project" value="UniProtKB-KW"/>
</dbReference>
<dbReference type="InterPro" id="IPR024166">
    <property type="entry name" value="rRNA_assembly_KRR1"/>
</dbReference>
<dbReference type="CDD" id="cd22394">
    <property type="entry name" value="KH-I_KRR1_rpt2"/>
    <property type="match status" value="1"/>
</dbReference>
<evidence type="ECO:0000256" key="5">
    <source>
        <dbReference type="ARBA" id="ARBA00022552"/>
    </source>
</evidence>
<keyword evidence="7" id="KW-0539">Nucleus</keyword>
<evidence type="ECO:0000313" key="15">
    <source>
        <dbReference type="EMBL" id="MDE45963.1"/>
    </source>
</evidence>
<dbReference type="InterPro" id="IPR036612">
    <property type="entry name" value="KH_dom_type_1_sf"/>
</dbReference>
<comment type="function">
    <text evidence="9">Required for 40S ribosome biogenesis. Involved in nucleolar processing of pre-18S ribosomal RNA and ribosome assembly. Binds to RNA. Required for female germline development, cell viability during eye development and for survival of dividing cells and epithelial cells during early wing disk development.</text>
</comment>
<evidence type="ECO:0000256" key="12">
    <source>
        <dbReference type="ARBA" id="ARBA00032993"/>
    </source>
</evidence>
<dbReference type="SUPFAM" id="SSF54791">
    <property type="entry name" value="Eukaryotic type KH-domain (KH-domain type I)"/>
    <property type="match status" value="1"/>
</dbReference>
<evidence type="ECO:0000256" key="4">
    <source>
        <dbReference type="ARBA" id="ARBA00022517"/>
    </source>
</evidence>
<dbReference type="Pfam" id="PF21800">
    <property type="entry name" value="KH_KRR1_2nd"/>
    <property type="match status" value="1"/>
</dbReference>
<comment type="subunit">
    <text evidence="10">Monomer. Component of the ribosomal small subunit (SSU) processome.</text>
</comment>